<keyword evidence="3" id="KW-1185">Reference proteome</keyword>
<evidence type="ECO:0000313" key="2">
    <source>
        <dbReference type="EMBL" id="KAL0953681.1"/>
    </source>
</evidence>
<comment type="caution">
    <text evidence="2">The sequence shown here is derived from an EMBL/GenBank/DDBJ whole genome shotgun (WGS) entry which is preliminary data.</text>
</comment>
<dbReference type="EMBL" id="JASNQZ010000008">
    <property type="protein sequence ID" value="KAL0953681.1"/>
    <property type="molecule type" value="Genomic_DNA"/>
</dbReference>
<keyword evidence="1" id="KW-0472">Membrane</keyword>
<gene>
    <name evidence="2" type="ORF">HGRIS_004878</name>
</gene>
<keyword evidence="1" id="KW-0812">Transmembrane</keyword>
<reference evidence="3" key="1">
    <citation type="submission" date="2024-06" db="EMBL/GenBank/DDBJ databases">
        <title>Multi-omics analyses provide insights into the biosynthesis of the anticancer antibiotic pleurotin in Hohenbuehelia grisea.</title>
        <authorList>
            <person name="Weaver J.A."/>
            <person name="Alberti F."/>
        </authorList>
    </citation>
    <scope>NUCLEOTIDE SEQUENCE [LARGE SCALE GENOMIC DNA]</scope>
    <source>
        <strain evidence="3">T-177</strain>
    </source>
</reference>
<dbReference type="SUPFAM" id="SSF89372">
    <property type="entry name" value="Fucose-specific lectin"/>
    <property type="match status" value="1"/>
</dbReference>
<evidence type="ECO:0000313" key="3">
    <source>
        <dbReference type="Proteomes" id="UP001556367"/>
    </source>
</evidence>
<dbReference type="Gene3D" id="2.120.10.70">
    <property type="entry name" value="Fucose-specific lectin"/>
    <property type="match status" value="1"/>
</dbReference>
<evidence type="ECO:0000256" key="1">
    <source>
        <dbReference type="SAM" id="Phobius"/>
    </source>
</evidence>
<organism evidence="2 3">
    <name type="scientific">Hohenbuehelia grisea</name>
    <dbReference type="NCBI Taxonomy" id="104357"/>
    <lineage>
        <taxon>Eukaryota</taxon>
        <taxon>Fungi</taxon>
        <taxon>Dikarya</taxon>
        <taxon>Basidiomycota</taxon>
        <taxon>Agaricomycotina</taxon>
        <taxon>Agaricomycetes</taxon>
        <taxon>Agaricomycetidae</taxon>
        <taxon>Agaricales</taxon>
        <taxon>Pleurotineae</taxon>
        <taxon>Pleurotaceae</taxon>
        <taxon>Hohenbuehelia</taxon>
    </lineage>
</organism>
<proteinExistence type="predicted"/>
<sequence>MAPTRPRASSRPRPWFCRRVVFNSRSYSSSFCSQVKTTWGKHLRCALCMWFSSHGSSEGKDMIFTPSPFTINLVRPGLTAFQCSALYSGHSMSITCQPITHGFMLILVLLLVSLVSATTWSPNRFAIVTAFPDGSNIYIPADGTIRKLGTFGRPNNVSAWNLWVDQGTLSQFITGVARSSNVAAVGYLSPVTGAGTTRLFYQLNNGDIQAAWRPGINNQPLWQLDAIIASGVPLGTPISAMQQQLGGLGTAQTTIVQWVDANGLLTQRFSTTDSGGWSSPVILNTP</sequence>
<keyword evidence="1" id="KW-1133">Transmembrane helix</keyword>
<protein>
    <submittedName>
        <fullName evidence="2">Uncharacterized protein</fullName>
    </submittedName>
</protein>
<accession>A0ABR3JEK6</accession>
<dbReference type="Proteomes" id="UP001556367">
    <property type="component" value="Unassembled WGS sequence"/>
</dbReference>
<name>A0ABR3JEK6_9AGAR</name>
<feature type="transmembrane region" description="Helical" evidence="1">
    <location>
        <begin position="102"/>
        <end position="120"/>
    </location>
</feature>